<evidence type="ECO:0000256" key="1">
    <source>
        <dbReference type="SAM" id="Phobius"/>
    </source>
</evidence>
<comment type="caution">
    <text evidence="2">The sequence shown here is derived from an EMBL/GenBank/DDBJ whole genome shotgun (WGS) entry which is preliminary data.</text>
</comment>
<feature type="transmembrane region" description="Helical" evidence="1">
    <location>
        <begin position="12"/>
        <end position="35"/>
    </location>
</feature>
<gene>
    <name evidence="2" type="ORF">A3A02_04505</name>
</gene>
<evidence type="ECO:0008006" key="4">
    <source>
        <dbReference type="Google" id="ProtNLM"/>
    </source>
</evidence>
<accession>A0A1G1YKV7</accession>
<reference evidence="2 3" key="1">
    <citation type="journal article" date="2016" name="Nat. Commun.">
        <title>Thousands of microbial genomes shed light on interconnected biogeochemical processes in an aquifer system.</title>
        <authorList>
            <person name="Anantharaman K."/>
            <person name="Brown C.T."/>
            <person name="Hug L.A."/>
            <person name="Sharon I."/>
            <person name="Castelle C.J."/>
            <person name="Probst A.J."/>
            <person name="Thomas B.C."/>
            <person name="Singh A."/>
            <person name="Wilkins M.J."/>
            <person name="Karaoz U."/>
            <person name="Brodie E.L."/>
            <person name="Williams K.H."/>
            <person name="Hubbard S.S."/>
            <person name="Banfield J.F."/>
        </authorList>
    </citation>
    <scope>NUCLEOTIDE SEQUENCE [LARGE SCALE GENOMIC DNA]</scope>
</reference>
<evidence type="ECO:0000313" key="2">
    <source>
        <dbReference type="EMBL" id="OGY52972.1"/>
    </source>
</evidence>
<name>A0A1G1YKV7_9BACT</name>
<organism evidence="2 3">
    <name type="scientific">Candidatus Buchananbacteria bacterium RIFCSPLOWO2_01_FULL_39_33</name>
    <dbReference type="NCBI Taxonomy" id="1797543"/>
    <lineage>
        <taxon>Bacteria</taxon>
        <taxon>Candidatus Buchananiibacteriota</taxon>
    </lineage>
</organism>
<keyword evidence="1" id="KW-0472">Membrane</keyword>
<dbReference type="Proteomes" id="UP000177376">
    <property type="component" value="Unassembled WGS sequence"/>
</dbReference>
<keyword evidence="1" id="KW-0812">Transmembrane</keyword>
<evidence type="ECO:0000313" key="3">
    <source>
        <dbReference type="Proteomes" id="UP000177376"/>
    </source>
</evidence>
<sequence>MTNKITKENLGFTLIEIIMVLAVIALIALISLPVYQNLKPNLALNSQTRDIVSDLRYAQQLSVTEQIKYSVVFDQVLNKYKIVNDVSGQIVKSQNINTLISIQSITGLTADTVTFNVTGAVLKSGQIILISSSGATKTISLKPSGYVKIE</sequence>
<protein>
    <recommendedName>
        <fullName evidence="4">General secretion pathway GspH domain-containing protein</fullName>
    </recommendedName>
</protein>
<dbReference type="InterPro" id="IPR045584">
    <property type="entry name" value="Pilin-like"/>
</dbReference>
<dbReference type="NCBIfam" id="TIGR02532">
    <property type="entry name" value="IV_pilin_GFxxxE"/>
    <property type="match status" value="1"/>
</dbReference>
<dbReference type="EMBL" id="MHIM01000009">
    <property type="protein sequence ID" value="OGY52972.1"/>
    <property type="molecule type" value="Genomic_DNA"/>
</dbReference>
<proteinExistence type="predicted"/>
<keyword evidence="1" id="KW-1133">Transmembrane helix</keyword>
<dbReference type="Gene3D" id="3.30.700.10">
    <property type="entry name" value="Glycoprotein, Type 4 Pilin"/>
    <property type="match status" value="1"/>
</dbReference>
<dbReference type="SUPFAM" id="SSF54523">
    <property type="entry name" value="Pili subunits"/>
    <property type="match status" value="1"/>
</dbReference>
<dbReference type="InterPro" id="IPR012902">
    <property type="entry name" value="N_methyl_site"/>
</dbReference>
<dbReference type="AlphaFoldDB" id="A0A1G1YKV7"/>
<dbReference type="Pfam" id="PF07963">
    <property type="entry name" value="N_methyl"/>
    <property type="match status" value="1"/>
</dbReference>